<dbReference type="InterPro" id="IPR011006">
    <property type="entry name" value="CheY-like_superfamily"/>
</dbReference>
<dbReference type="CDD" id="cd00156">
    <property type="entry name" value="REC"/>
    <property type="match status" value="1"/>
</dbReference>
<keyword evidence="3 4" id="KW-0597">Phosphoprotein</keyword>
<keyword evidence="8" id="KW-1185">Reference proteome</keyword>
<evidence type="ECO:0000256" key="3">
    <source>
        <dbReference type="ARBA" id="ARBA00022553"/>
    </source>
</evidence>
<comment type="catalytic activity">
    <reaction evidence="1">
        <text>ATP + protein L-histidine = ADP + protein N-phospho-L-histidine.</text>
        <dbReference type="EC" id="2.7.13.3"/>
    </reaction>
</comment>
<accession>A0A7X0MUY9</accession>
<dbReference type="Gene3D" id="3.40.50.2300">
    <property type="match status" value="1"/>
</dbReference>
<dbReference type="InterPro" id="IPR004358">
    <property type="entry name" value="Sig_transdc_His_kin-like_C"/>
</dbReference>
<dbReference type="SUPFAM" id="SSF55874">
    <property type="entry name" value="ATPase domain of HSP90 chaperone/DNA topoisomerase II/histidine kinase"/>
    <property type="match status" value="1"/>
</dbReference>
<dbReference type="InterPro" id="IPR003594">
    <property type="entry name" value="HATPase_dom"/>
</dbReference>
<dbReference type="SUPFAM" id="SSF52172">
    <property type="entry name" value="CheY-like"/>
    <property type="match status" value="1"/>
</dbReference>
<gene>
    <name evidence="7" type="ORF">HNR48_001439</name>
</gene>
<dbReference type="InterPro" id="IPR036097">
    <property type="entry name" value="HisK_dim/P_sf"/>
</dbReference>
<dbReference type="SUPFAM" id="SSF47384">
    <property type="entry name" value="Homodimeric domain of signal transducing histidine kinase"/>
    <property type="match status" value="1"/>
</dbReference>
<dbReference type="Gene3D" id="3.30.565.10">
    <property type="entry name" value="Histidine kinase-like ATPase, C-terminal domain"/>
    <property type="match status" value="1"/>
</dbReference>
<comment type="caution">
    <text evidence="7">The sequence shown here is derived from an EMBL/GenBank/DDBJ whole genome shotgun (WGS) entry which is preliminary data.</text>
</comment>
<dbReference type="Pfam" id="PF02518">
    <property type="entry name" value="HATPase_c"/>
    <property type="match status" value="1"/>
</dbReference>
<feature type="domain" description="Histidine kinase" evidence="5">
    <location>
        <begin position="169"/>
        <end position="420"/>
    </location>
</feature>
<dbReference type="InterPro" id="IPR036890">
    <property type="entry name" value="HATPase_C_sf"/>
</dbReference>
<dbReference type="GO" id="GO:0000155">
    <property type="term" value="F:phosphorelay sensor kinase activity"/>
    <property type="evidence" value="ECO:0007669"/>
    <property type="project" value="InterPro"/>
</dbReference>
<dbReference type="InterPro" id="IPR005467">
    <property type="entry name" value="His_kinase_dom"/>
</dbReference>
<protein>
    <recommendedName>
        <fullName evidence="2">histidine kinase</fullName>
        <ecNumber evidence="2">2.7.13.3</ecNumber>
    </recommendedName>
</protein>
<dbReference type="EC" id="2.7.13.3" evidence="2"/>
<evidence type="ECO:0000259" key="6">
    <source>
        <dbReference type="PROSITE" id="PS50110"/>
    </source>
</evidence>
<feature type="modified residue" description="4-aspartylphosphate" evidence="4">
    <location>
        <position position="53"/>
    </location>
</feature>
<dbReference type="Pfam" id="PF00072">
    <property type="entry name" value="Response_reg"/>
    <property type="match status" value="1"/>
</dbReference>
<dbReference type="PROSITE" id="PS50110">
    <property type="entry name" value="RESPONSE_REGULATORY"/>
    <property type="match status" value="1"/>
</dbReference>
<dbReference type="InterPro" id="IPR003661">
    <property type="entry name" value="HisK_dim/P_dom"/>
</dbReference>
<dbReference type="AlphaFoldDB" id="A0A7X0MUY9"/>
<dbReference type="Gene3D" id="1.10.287.130">
    <property type="match status" value="1"/>
</dbReference>
<dbReference type="InParanoid" id="A0A7X0MUY9"/>
<dbReference type="EMBL" id="JACHHT010000001">
    <property type="protein sequence ID" value="MBB6521161.1"/>
    <property type="molecule type" value="Genomic_DNA"/>
</dbReference>
<keyword evidence="7" id="KW-0418">Kinase</keyword>
<evidence type="ECO:0000256" key="1">
    <source>
        <dbReference type="ARBA" id="ARBA00000085"/>
    </source>
</evidence>
<dbReference type="PANTHER" id="PTHR43065">
    <property type="entry name" value="SENSOR HISTIDINE KINASE"/>
    <property type="match status" value="1"/>
</dbReference>
<name>A0A7X0MUY9_9GAMM</name>
<dbReference type="CDD" id="cd00082">
    <property type="entry name" value="HisKA"/>
    <property type="match status" value="1"/>
</dbReference>
<dbReference type="Proteomes" id="UP000528457">
    <property type="component" value="Unassembled WGS sequence"/>
</dbReference>
<reference evidence="7 8" key="1">
    <citation type="submission" date="2020-08" db="EMBL/GenBank/DDBJ databases">
        <title>Genomic Encyclopedia of Type Strains, Phase IV (KMG-IV): sequencing the most valuable type-strain genomes for metagenomic binning, comparative biology and taxonomic classification.</title>
        <authorList>
            <person name="Goeker M."/>
        </authorList>
    </citation>
    <scope>NUCLEOTIDE SEQUENCE [LARGE SCALE GENOMIC DNA]</scope>
    <source>
        <strain evidence="7 8">DSM 22368</strain>
    </source>
</reference>
<evidence type="ECO:0000259" key="5">
    <source>
        <dbReference type="PROSITE" id="PS50109"/>
    </source>
</evidence>
<dbReference type="RefSeq" id="WP_166849270.1">
    <property type="nucleotide sequence ID" value="NZ_JAAONY010000001.1"/>
</dbReference>
<evidence type="ECO:0000313" key="7">
    <source>
        <dbReference type="EMBL" id="MBB6521161.1"/>
    </source>
</evidence>
<dbReference type="SMART" id="SM00387">
    <property type="entry name" value="HATPase_c"/>
    <property type="match status" value="1"/>
</dbReference>
<proteinExistence type="predicted"/>
<sequence>MSNSILFVDDNPVSRQLLRSILSQEYNQLHEASDGQQCLNILKSRVVDLLLLDLNMPGISGFDLLQLISKLDLDNPPTVIVVSADKDPAVISQVLKGGAADYVTTPYHSDELIARVKTHLALRSREIHLEQLVIRRTKELTSTSYRLEQAQKQLIHADKMASLGQLAAGVAHEINNPVGYIHSNLMTLSDYLQDFQQYLESSKEIAKEAANEDIKKQFDELYQRLDMEYLQEDIGQIIRDTLTGTKQIKQIVTNLKGYSHPEQQEWLHHNIHDLLESSLSIVSNQLKYKVELQKRYQRDLPKVYCIGSQISQIFINLLVNAEQAIDGHGQITITTSLSRQSLNNNQPSVDICITDDGKGIDENIANRIFDPFFTTKPVGTGTGLGLSICYNIASGHGGLITMQSQPGRGTQFIVSLPIEMEAGQSALT</sequence>
<evidence type="ECO:0000256" key="2">
    <source>
        <dbReference type="ARBA" id="ARBA00012438"/>
    </source>
</evidence>
<evidence type="ECO:0000313" key="8">
    <source>
        <dbReference type="Proteomes" id="UP000528457"/>
    </source>
</evidence>
<dbReference type="PROSITE" id="PS50109">
    <property type="entry name" value="HIS_KIN"/>
    <property type="match status" value="1"/>
</dbReference>
<dbReference type="PRINTS" id="PR00344">
    <property type="entry name" value="BCTRLSENSOR"/>
</dbReference>
<feature type="domain" description="Response regulatory" evidence="6">
    <location>
        <begin position="4"/>
        <end position="120"/>
    </location>
</feature>
<dbReference type="PANTHER" id="PTHR43065:SF50">
    <property type="entry name" value="HISTIDINE KINASE"/>
    <property type="match status" value="1"/>
</dbReference>
<keyword evidence="7" id="KW-0808">Transferase</keyword>
<organism evidence="7 8">
    <name type="scientific">Pseudoteredinibacter isoporae</name>
    <dbReference type="NCBI Taxonomy" id="570281"/>
    <lineage>
        <taxon>Bacteria</taxon>
        <taxon>Pseudomonadati</taxon>
        <taxon>Pseudomonadota</taxon>
        <taxon>Gammaproteobacteria</taxon>
        <taxon>Cellvibrionales</taxon>
        <taxon>Cellvibrionaceae</taxon>
        <taxon>Pseudoteredinibacter</taxon>
    </lineage>
</organism>
<dbReference type="InterPro" id="IPR001789">
    <property type="entry name" value="Sig_transdc_resp-reg_receiver"/>
</dbReference>
<evidence type="ECO:0000256" key="4">
    <source>
        <dbReference type="PROSITE-ProRule" id="PRU00169"/>
    </source>
</evidence>
<dbReference type="SMART" id="SM00448">
    <property type="entry name" value="REC"/>
    <property type="match status" value="1"/>
</dbReference>